<sequence length="106" mass="11802">MGQTVSHQYGGIYGPDPQMTYCPKCGEYTLTRVTYVMGPLAICMVLMFAFIRYGRRRTVVVIQPPIPPRQPPQPQVQPVIMAPQAYTPPASPPPYPPTSPPPYARK</sequence>
<keyword evidence="2" id="KW-1185">Reference proteome</keyword>
<evidence type="ECO:0000313" key="1">
    <source>
        <dbReference type="EMBL" id="CAK5090574.1"/>
    </source>
</evidence>
<accession>A0ACB1AGA8</accession>
<name>A0ACB1AGA8_MELEN</name>
<protein>
    <submittedName>
        <fullName evidence="1">Uncharacterized protein</fullName>
    </submittedName>
</protein>
<gene>
    <name evidence="1" type="ORF">MENTE1834_LOCUS38370</name>
</gene>
<evidence type="ECO:0000313" key="2">
    <source>
        <dbReference type="Proteomes" id="UP001497535"/>
    </source>
</evidence>
<comment type="caution">
    <text evidence="1">The sequence shown here is derived from an EMBL/GenBank/DDBJ whole genome shotgun (WGS) entry which is preliminary data.</text>
</comment>
<dbReference type="Proteomes" id="UP001497535">
    <property type="component" value="Unassembled WGS sequence"/>
</dbReference>
<proteinExistence type="predicted"/>
<organism evidence="1 2">
    <name type="scientific">Meloidogyne enterolobii</name>
    <name type="common">Root-knot nematode worm</name>
    <name type="synonym">Meloidogyne mayaguensis</name>
    <dbReference type="NCBI Taxonomy" id="390850"/>
    <lineage>
        <taxon>Eukaryota</taxon>
        <taxon>Metazoa</taxon>
        <taxon>Ecdysozoa</taxon>
        <taxon>Nematoda</taxon>
        <taxon>Chromadorea</taxon>
        <taxon>Rhabditida</taxon>
        <taxon>Tylenchina</taxon>
        <taxon>Tylenchomorpha</taxon>
        <taxon>Tylenchoidea</taxon>
        <taxon>Meloidogynidae</taxon>
        <taxon>Meloidogyninae</taxon>
        <taxon>Meloidogyne</taxon>
    </lineage>
</organism>
<dbReference type="EMBL" id="CAVMJV010000083">
    <property type="protein sequence ID" value="CAK5090574.1"/>
    <property type="molecule type" value="Genomic_DNA"/>
</dbReference>
<reference evidence="1" key="1">
    <citation type="submission" date="2023-11" db="EMBL/GenBank/DDBJ databases">
        <authorList>
            <person name="Poullet M."/>
        </authorList>
    </citation>
    <scope>NUCLEOTIDE SEQUENCE</scope>
    <source>
        <strain evidence="1">E1834</strain>
    </source>
</reference>